<protein>
    <submittedName>
        <fullName evidence="2">Uncharacterized protein</fullName>
    </submittedName>
</protein>
<evidence type="ECO:0000313" key="3">
    <source>
        <dbReference type="Proteomes" id="UP000664859"/>
    </source>
</evidence>
<dbReference type="Proteomes" id="UP000664859">
    <property type="component" value="Unassembled WGS sequence"/>
</dbReference>
<reference evidence="2" key="1">
    <citation type="submission" date="2021-02" db="EMBL/GenBank/DDBJ databases">
        <title>First Annotated Genome of the Yellow-green Alga Tribonema minus.</title>
        <authorList>
            <person name="Mahan K.M."/>
        </authorList>
    </citation>
    <scope>NUCLEOTIDE SEQUENCE</scope>
    <source>
        <strain evidence="2">UTEX B ZZ1240</strain>
    </source>
</reference>
<dbReference type="EMBL" id="JAFCMP010000511">
    <property type="protein sequence ID" value="KAG5178915.1"/>
    <property type="molecule type" value="Genomic_DNA"/>
</dbReference>
<comment type="caution">
    <text evidence="2">The sequence shown here is derived from an EMBL/GenBank/DDBJ whole genome shotgun (WGS) entry which is preliminary data.</text>
</comment>
<accession>A0A836CA99</accession>
<keyword evidence="3" id="KW-1185">Reference proteome</keyword>
<sequence length="330" mass="35075">MGRLLFVCVLLATVTARARHLRGDSNRRRPTDLFEHARPAISGELDALPAEGLPHRNAIVAQHRFNDVLRHHRSVLLFVPGLAGGMVVQRSYAEAGYGEQFLTWSGICPTGASKSAATDDTAVQDCLATIVLHPSGHLGCSITAQGRAYACATCSFGGPVPSSCVVVYERQTSTASEAIVRVPMVDGMASKSSEHELELGLPMAVRSRGKVEAAQARSLQGGADDGVVVDVMVLYTPRARHDAGQVRLETSIVIGVSRANHALREADSNFKFNLAGMAEMAYYEDGAVANSLGWLGRVTDGGMEQPCGLQSASGGRPVMVMLVTTDSDAW</sequence>
<proteinExistence type="predicted"/>
<feature type="signal peptide" evidence="1">
    <location>
        <begin position="1"/>
        <end position="18"/>
    </location>
</feature>
<organism evidence="2 3">
    <name type="scientific">Tribonema minus</name>
    <dbReference type="NCBI Taxonomy" id="303371"/>
    <lineage>
        <taxon>Eukaryota</taxon>
        <taxon>Sar</taxon>
        <taxon>Stramenopiles</taxon>
        <taxon>Ochrophyta</taxon>
        <taxon>PX clade</taxon>
        <taxon>Xanthophyceae</taxon>
        <taxon>Tribonematales</taxon>
        <taxon>Tribonemataceae</taxon>
        <taxon>Tribonema</taxon>
    </lineage>
</organism>
<keyword evidence="1" id="KW-0732">Signal</keyword>
<feature type="chain" id="PRO_5032996233" evidence="1">
    <location>
        <begin position="19"/>
        <end position="330"/>
    </location>
</feature>
<evidence type="ECO:0000256" key="1">
    <source>
        <dbReference type="SAM" id="SignalP"/>
    </source>
</evidence>
<gene>
    <name evidence="2" type="ORF">JKP88DRAFT_247854</name>
</gene>
<name>A0A836CA99_9STRA</name>
<evidence type="ECO:0000313" key="2">
    <source>
        <dbReference type="EMBL" id="KAG5178915.1"/>
    </source>
</evidence>
<dbReference type="AlphaFoldDB" id="A0A836CA99"/>